<protein>
    <submittedName>
        <fullName evidence="2">Tyrosine-protein phosphatase</fullName>
    </submittedName>
</protein>
<feature type="domain" description="Tyrosine specific protein phosphatases" evidence="1">
    <location>
        <begin position="137"/>
        <end position="173"/>
    </location>
</feature>
<dbReference type="Gene3D" id="3.90.190.10">
    <property type="entry name" value="Protein tyrosine phosphatase superfamily"/>
    <property type="match status" value="1"/>
</dbReference>
<name>A0A948TJV1_9LACO</name>
<dbReference type="SUPFAM" id="SSF52799">
    <property type="entry name" value="(Phosphotyrosine protein) phosphatases II"/>
    <property type="match status" value="1"/>
</dbReference>
<sequence length="271" mass="31381">MLTPQRLLALDEGINFRELGGYETVDHRHIKWHKLLRAGELHFLTQKDIDNLTSYGVRYNVDLRSNSEVNAMHDPYLPNAEYIQAPVYPFECDRNLAIWQKIKEHFRERQQANQNHTHLTSLDETYIKMVTDPHALAAYRQLFTTLLANDTDGQAVIFHCTAGKDRTGVAAIMIEHALNLPLATIKNDYLLTNVIINDTLDDINQLRQQVNVPDNIGNLVNQMNNESIGQMNFDIINNTVLDSWHNWHNYFNDALQLSDRELNDLQTIYLE</sequence>
<dbReference type="InterPro" id="IPR026893">
    <property type="entry name" value="Tyr/Ser_Pase_IphP-type"/>
</dbReference>
<dbReference type="PROSITE" id="PS50056">
    <property type="entry name" value="TYR_PHOSPHATASE_2"/>
    <property type="match status" value="1"/>
</dbReference>
<evidence type="ECO:0000259" key="1">
    <source>
        <dbReference type="PROSITE" id="PS50056"/>
    </source>
</evidence>
<dbReference type="InterPro" id="IPR016130">
    <property type="entry name" value="Tyr_Pase_AS"/>
</dbReference>
<dbReference type="AlphaFoldDB" id="A0A948TJV1"/>
<reference evidence="2" key="2">
    <citation type="submission" date="2021-04" db="EMBL/GenBank/DDBJ databases">
        <authorList>
            <person name="Gilroy R."/>
        </authorList>
    </citation>
    <scope>NUCLEOTIDE SEQUENCE</scope>
    <source>
        <strain evidence="2">F6-6636</strain>
    </source>
</reference>
<dbReference type="Proteomes" id="UP000777303">
    <property type="component" value="Unassembled WGS sequence"/>
</dbReference>
<dbReference type="Pfam" id="PF13350">
    <property type="entry name" value="Y_phosphatase3"/>
    <property type="match status" value="1"/>
</dbReference>
<organism evidence="2 3">
    <name type="scientific">Candidatus Paralactobacillus gallistercoris</name>
    <dbReference type="NCBI Taxonomy" id="2838724"/>
    <lineage>
        <taxon>Bacteria</taxon>
        <taxon>Bacillati</taxon>
        <taxon>Bacillota</taxon>
        <taxon>Bacilli</taxon>
        <taxon>Lactobacillales</taxon>
        <taxon>Lactobacillaceae</taxon>
        <taxon>Lactobacillus</taxon>
    </lineage>
</organism>
<accession>A0A948TJV1</accession>
<evidence type="ECO:0000313" key="3">
    <source>
        <dbReference type="Proteomes" id="UP000777303"/>
    </source>
</evidence>
<evidence type="ECO:0000313" key="2">
    <source>
        <dbReference type="EMBL" id="MBU3851983.1"/>
    </source>
</evidence>
<comment type="caution">
    <text evidence="2">The sequence shown here is derived from an EMBL/GenBank/DDBJ whole genome shotgun (WGS) entry which is preliminary data.</text>
</comment>
<proteinExistence type="predicted"/>
<dbReference type="InterPro" id="IPR029021">
    <property type="entry name" value="Prot-tyrosine_phosphatase-like"/>
</dbReference>
<dbReference type="InterPro" id="IPR000387">
    <property type="entry name" value="Tyr_Pase_dom"/>
</dbReference>
<dbReference type="GO" id="GO:0004721">
    <property type="term" value="F:phosphoprotein phosphatase activity"/>
    <property type="evidence" value="ECO:0007669"/>
    <property type="project" value="InterPro"/>
</dbReference>
<dbReference type="EMBL" id="JAHLFS010000058">
    <property type="protein sequence ID" value="MBU3851983.1"/>
    <property type="molecule type" value="Genomic_DNA"/>
</dbReference>
<gene>
    <name evidence="2" type="ORF">H9901_04720</name>
</gene>
<reference evidence="2" key="1">
    <citation type="journal article" date="2021" name="PeerJ">
        <title>Extensive microbial diversity within the chicken gut microbiome revealed by metagenomics and culture.</title>
        <authorList>
            <person name="Gilroy R."/>
            <person name="Ravi A."/>
            <person name="Getino M."/>
            <person name="Pursley I."/>
            <person name="Horton D.L."/>
            <person name="Alikhan N.F."/>
            <person name="Baker D."/>
            <person name="Gharbi K."/>
            <person name="Hall N."/>
            <person name="Watson M."/>
            <person name="Adriaenssens E.M."/>
            <person name="Foster-Nyarko E."/>
            <person name="Jarju S."/>
            <person name="Secka A."/>
            <person name="Antonio M."/>
            <person name="Oren A."/>
            <person name="Chaudhuri R.R."/>
            <person name="La Ragione R."/>
            <person name="Hildebrand F."/>
            <person name="Pallen M.J."/>
        </authorList>
    </citation>
    <scope>NUCLEOTIDE SEQUENCE</scope>
    <source>
        <strain evidence="2">F6-6636</strain>
    </source>
</reference>
<dbReference type="PROSITE" id="PS00383">
    <property type="entry name" value="TYR_PHOSPHATASE_1"/>
    <property type="match status" value="1"/>
</dbReference>